<sequence>MKKAILILLTVFFTFAATASADGGYHAVNPSGNYDLRAGIQCFSSTPCDVTIKVYRADPYGSPSYLVFQTTRTVSGSYTELSIPVGYLSSGNYITDFTYSNYYCSMDHVHLMPTSY</sequence>
<dbReference type="Proteomes" id="UP000267798">
    <property type="component" value="Unassembled WGS sequence"/>
</dbReference>
<dbReference type="EMBL" id="QXQB01000001">
    <property type="protein sequence ID" value="RJX40529.1"/>
    <property type="molecule type" value="Genomic_DNA"/>
</dbReference>
<dbReference type="RefSeq" id="WP_120106119.1">
    <property type="nucleotide sequence ID" value="NZ_QXQB01000001.1"/>
</dbReference>
<comment type="caution">
    <text evidence="2">The sequence shown here is derived from an EMBL/GenBank/DDBJ whole genome shotgun (WGS) entry which is preliminary data.</text>
</comment>
<keyword evidence="3" id="KW-1185">Reference proteome</keyword>
<dbReference type="OrthoDB" id="2624568at2"/>
<protein>
    <submittedName>
        <fullName evidence="2">Uncharacterized protein</fullName>
    </submittedName>
</protein>
<dbReference type="AlphaFoldDB" id="A0A3A6PQK7"/>
<accession>A0A3A6PQK7</accession>
<gene>
    <name evidence="2" type="ORF">D3P09_00450</name>
</gene>
<evidence type="ECO:0000256" key="1">
    <source>
        <dbReference type="SAM" id="SignalP"/>
    </source>
</evidence>
<keyword evidence="1" id="KW-0732">Signal</keyword>
<evidence type="ECO:0000313" key="3">
    <source>
        <dbReference type="Proteomes" id="UP000267798"/>
    </source>
</evidence>
<proteinExistence type="predicted"/>
<evidence type="ECO:0000313" key="2">
    <source>
        <dbReference type="EMBL" id="RJX40529.1"/>
    </source>
</evidence>
<reference evidence="2 3" key="1">
    <citation type="submission" date="2018-09" db="EMBL/GenBank/DDBJ databases">
        <title>Paenibacillus aracenensis nov. sp. isolated from a cave in southern Spain.</title>
        <authorList>
            <person name="Jurado V."/>
            <person name="Gutierrez-Patricio S."/>
            <person name="Gonzalez-Pimentel J.L."/>
            <person name="Miller A.Z."/>
            <person name="Laiz L."/>
            <person name="Saiz-Jimenez C."/>
        </authorList>
    </citation>
    <scope>NUCLEOTIDE SEQUENCE [LARGE SCALE GENOMIC DNA]</scope>
    <source>
        <strain evidence="2 3">JCM 19203</strain>
    </source>
</reference>
<feature type="signal peptide" evidence="1">
    <location>
        <begin position="1"/>
        <end position="21"/>
    </location>
</feature>
<organism evidence="2 3">
    <name type="scientific">Paenibacillus pinisoli</name>
    <dbReference type="NCBI Taxonomy" id="1276110"/>
    <lineage>
        <taxon>Bacteria</taxon>
        <taxon>Bacillati</taxon>
        <taxon>Bacillota</taxon>
        <taxon>Bacilli</taxon>
        <taxon>Bacillales</taxon>
        <taxon>Paenibacillaceae</taxon>
        <taxon>Paenibacillus</taxon>
    </lineage>
</organism>
<name>A0A3A6PQK7_9BACL</name>
<feature type="chain" id="PRO_5017443108" evidence="1">
    <location>
        <begin position="22"/>
        <end position="116"/>
    </location>
</feature>